<dbReference type="GO" id="GO:0032259">
    <property type="term" value="P:methylation"/>
    <property type="evidence" value="ECO:0007669"/>
    <property type="project" value="UniProtKB-KW"/>
</dbReference>
<reference evidence="11 12" key="1">
    <citation type="journal article" date="2020" name="ISME J.">
        <title>Uncovering the hidden diversity of litter-decomposition mechanisms in mushroom-forming fungi.</title>
        <authorList>
            <person name="Floudas D."/>
            <person name="Bentzer J."/>
            <person name="Ahren D."/>
            <person name="Johansson T."/>
            <person name="Persson P."/>
            <person name="Tunlid A."/>
        </authorList>
    </citation>
    <scope>NUCLEOTIDE SEQUENCE [LARGE SCALE GENOMIC DNA]</scope>
    <source>
        <strain evidence="11 12">CBS 146.42</strain>
    </source>
</reference>
<feature type="domain" description="SET" evidence="9">
    <location>
        <begin position="879"/>
        <end position="1013"/>
    </location>
</feature>
<dbReference type="InterPro" id="IPR007728">
    <property type="entry name" value="Pre-SET_dom"/>
</dbReference>
<evidence type="ECO:0000313" key="11">
    <source>
        <dbReference type="EMBL" id="KAF5354317.1"/>
    </source>
</evidence>
<dbReference type="GO" id="GO:0005694">
    <property type="term" value="C:chromosome"/>
    <property type="evidence" value="ECO:0007669"/>
    <property type="project" value="UniProtKB-SubCell"/>
</dbReference>
<keyword evidence="7" id="KW-0862">Zinc</keyword>
<dbReference type="GO" id="GO:0008270">
    <property type="term" value="F:zinc ion binding"/>
    <property type="evidence" value="ECO:0007669"/>
    <property type="project" value="InterPro"/>
</dbReference>
<feature type="compositionally biased region" description="Low complexity" evidence="8">
    <location>
        <begin position="227"/>
        <end position="247"/>
    </location>
</feature>
<protein>
    <submittedName>
        <fullName evidence="11">Uncharacterized protein</fullName>
    </submittedName>
</protein>
<feature type="compositionally biased region" description="Low complexity" evidence="8">
    <location>
        <begin position="643"/>
        <end position="656"/>
    </location>
</feature>
<dbReference type="Pfam" id="PF00856">
    <property type="entry name" value="SET"/>
    <property type="match status" value="1"/>
</dbReference>
<dbReference type="PANTHER" id="PTHR46223:SF3">
    <property type="entry name" value="HISTONE-LYSINE N-METHYLTRANSFERASE SET-23"/>
    <property type="match status" value="1"/>
</dbReference>
<feature type="compositionally biased region" description="Polar residues" evidence="8">
    <location>
        <begin position="569"/>
        <end position="582"/>
    </location>
</feature>
<keyword evidence="4" id="KW-0808">Transferase</keyword>
<feature type="region of interest" description="Disordered" evidence="8">
    <location>
        <begin position="543"/>
        <end position="611"/>
    </location>
</feature>
<evidence type="ECO:0000256" key="3">
    <source>
        <dbReference type="ARBA" id="ARBA00022603"/>
    </source>
</evidence>
<feature type="compositionally biased region" description="Low complexity" evidence="8">
    <location>
        <begin position="81"/>
        <end position="93"/>
    </location>
</feature>
<dbReference type="EMBL" id="JAACJO010000009">
    <property type="protein sequence ID" value="KAF5354317.1"/>
    <property type="molecule type" value="Genomic_DNA"/>
</dbReference>
<feature type="region of interest" description="Disordered" evidence="8">
    <location>
        <begin position="1"/>
        <end position="166"/>
    </location>
</feature>
<dbReference type="SMART" id="SM00468">
    <property type="entry name" value="PreSET"/>
    <property type="match status" value="1"/>
</dbReference>
<feature type="compositionally biased region" description="Polar residues" evidence="8">
    <location>
        <begin position="253"/>
        <end position="281"/>
    </location>
</feature>
<feature type="region of interest" description="Disordered" evidence="8">
    <location>
        <begin position="197"/>
        <end position="449"/>
    </location>
</feature>
<dbReference type="OrthoDB" id="308383at2759"/>
<evidence type="ECO:0000313" key="12">
    <source>
        <dbReference type="Proteomes" id="UP000559027"/>
    </source>
</evidence>
<evidence type="ECO:0000256" key="4">
    <source>
        <dbReference type="ARBA" id="ARBA00022679"/>
    </source>
</evidence>
<feature type="compositionally biased region" description="Acidic residues" evidence="8">
    <location>
        <begin position="1017"/>
        <end position="1034"/>
    </location>
</feature>
<feature type="domain" description="Pre-SET" evidence="10">
    <location>
        <begin position="810"/>
        <end position="876"/>
    </location>
</feature>
<dbReference type="SMART" id="SM00317">
    <property type="entry name" value="SET"/>
    <property type="match status" value="1"/>
</dbReference>
<keyword evidence="3" id="KW-0489">Methyltransferase</keyword>
<dbReference type="Pfam" id="PF05033">
    <property type="entry name" value="Pre-SET"/>
    <property type="match status" value="1"/>
</dbReference>
<dbReference type="Gene3D" id="2.170.270.10">
    <property type="entry name" value="SET domain"/>
    <property type="match status" value="1"/>
</dbReference>
<feature type="region of interest" description="Disordered" evidence="8">
    <location>
        <begin position="1016"/>
        <end position="1039"/>
    </location>
</feature>
<evidence type="ECO:0000259" key="10">
    <source>
        <dbReference type="PROSITE" id="PS50867"/>
    </source>
</evidence>
<evidence type="ECO:0000256" key="8">
    <source>
        <dbReference type="SAM" id="MobiDB-lite"/>
    </source>
</evidence>
<dbReference type="InterPro" id="IPR046341">
    <property type="entry name" value="SET_dom_sf"/>
</dbReference>
<feature type="compositionally biased region" description="Basic and acidic residues" evidence="8">
    <location>
        <begin position="319"/>
        <end position="332"/>
    </location>
</feature>
<keyword evidence="2" id="KW-0158">Chromosome</keyword>
<dbReference type="GO" id="GO:0042054">
    <property type="term" value="F:histone methyltransferase activity"/>
    <property type="evidence" value="ECO:0007669"/>
    <property type="project" value="InterPro"/>
</dbReference>
<keyword evidence="6" id="KW-0479">Metal-binding</keyword>
<feature type="compositionally biased region" description="Polar residues" evidence="8">
    <location>
        <begin position="125"/>
        <end position="156"/>
    </location>
</feature>
<comment type="subcellular location">
    <subcellularLocation>
        <location evidence="1">Chromosome</location>
    </subcellularLocation>
</comment>
<dbReference type="PANTHER" id="PTHR46223">
    <property type="entry name" value="HISTONE-LYSINE N-METHYLTRANSFERASE SUV39H"/>
    <property type="match status" value="1"/>
</dbReference>
<keyword evidence="12" id="KW-1185">Reference proteome</keyword>
<keyword evidence="5" id="KW-0949">S-adenosyl-L-methionine</keyword>
<feature type="region of interest" description="Disordered" evidence="8">
    <location>
        <begin position="495"/>
        <end position="523"/>
    </location>
</feature>
<comment type="caution">
    <text evidence="11">The sequence shown here is derived from an EMBL/GenBank/DDBJ whole genome shotgun (WGS) entry which is preliminary data.</text>
</comment>
<organism evidence="11 12">
    <name type="scientific">Leucocoprinus leucothites</name>
    <dbReference type="NCBI Taxonomy" id="201217"/>
    <lineage>
        <taxon>Eukaryota</taxon>
        <taxon>Fungi</taxon>
        <taxon>Dikarya</taxon>
        <taxon>Basidiomycota</taxon>
        <taxon>Agaricomycotina</taxon>
        <taxon>Agaricomycetes</taxon>
        <taxon>Agaricomycetidae</taxon>
        <taxon>Agaricales</taxon>
        <taxon>Agaricineae</taxon>
        <taxon>Agaricaceae</taxon>
        <taxon>Leucocoprinus</taxon>
    </lineage>
</organism>
<dbReference type="GO" id="GO:0005634">
    <property type="term" value="C:nucleus"/>
    <property type="evidence" value="ECO:0007669"/>
    <property type="project" value="InterPro"/>
</dbReference>
<proteinExistence type="predicted"/>
<feature type="region of interest" description="Disordered" evidence="8">
    <location>
        <begin position="643"/>
        <end position="700"/>
    </location>
</feature>
<evidence type="ECO:0000256" key="7">
    <source>
        <dbReference type="ARBA" id="ARBA00022833"/>
    </source>
</evidence>
<evidence type="ECO:0000256" key="2">
    <source>
        <dbReference type="ARBA" id="ARBA00022454"/>
    </source>
</evidence>
<accession>A0A8H5D600</accession>
<dbReference type="InterPro" id="IPR001214">
    <property type="entry name" value="SET_dom"/>
</dbReference>
<evidence type="ECO:0000256" key="5">
    <source>
        <dbReference type="ARBA" id="ARBA00022691"/>
    </source>
</evidence>
<dbReference type="SUPFAM" id="SSF82199">
    <property type="entry name" value="SET domain"/>
    <property type="match status" value="1"/>
</dbReference>
<gene>
    <name evidence="11" type="ORF">D9756_007343</name>
</gene>
<dbReference type="PROSITE" id="PS50280">
    <property type="entry name" value="SET"/>
    <property type="match status" value="1"/>
</dbReference>
<evidence type="ECO:0000256" key="1">
    <source>
        <dbReference type="ARBA" id="ARBA00004286"/>
    </source>
</evidence>
<dbReference type="AlphaFoldDB" id="A0A8H5D600"/>
<sequence length="1066" mass="116057">MVNLSPKVQPSPGPGWVTLRESHPSSDGEIEIIEVKGPSSTSGVKKRKNGGEGDPPAQEGAGPSTKRARHSTFGVGRSERTSISGSSSLDASGLGNGANTSADKRSDTPPSPIPGRSAGSALPGPSTSSGKRFESATRSPSKANKQTTLQFASISRSKPREESTASALAALYASSRDEVDPSIAEWRKKKQNLVIRSPRDLFKHREKLKSKEIGQIKGKGKGKRDPSVYPESSSDSSDTGVSSSVSPICNAGVRSTSKVVAGPSTSTPGHVSSSGQSSLTERASVKSAKEQDDHGPLYVNDRRQVARKTATSLKPVKMHQFDRQLTPDDSETRSFSPASTPGADPSPIDEENNPGRGENSATKMISITRKPGAGQEPSRVLTSSIKGKEKAAGLSNNDDVITIESSEDDLPVKSTSTRPIHKSPRKSILSAVKLPPNPKRKVGPKRYTIGGTMDLTTALNEMLGQQDAPKRNTSLSQDIIDLTLDDSDDFMLQRTFTAYPSQKGKGPRNSSPALSPPITPSITATPLTTELLHHRSADDLLVAPSSLGSTPRPRSVPTISASDVPAAPRQSQSARTSPTGSSERPVGKRPILPTRRIIRSPVSDDSEVADEQEVAEAIIEDAPTSASESRINLMHDLAISSVPASSSNVSSARASPDLIPPLRRSARDSSASSADLVPLTDAESPPASPSPEPAEPYEQPSYGGFKALTWDLHRRDINNFHFKHYSSKDIPTSLPDSINRLSEYTRREAGIRDVFQAFILENICDDEAGAPEIEIINEIDAEPSPVFEFNYSNRMWYGEGVSMPDYSKLKGCDCIGRCDPKSQTCACAIKTRSYLEIDGCVYEKNGRLKHPRYPIFECNDLCSCEGDCRNRVVQHGRKVQLSVRKTQGKGWGVFNGPKRLPKGTFLGIYAGELLTDEQGEIRGRYYNTLGKSYLFDIDFWHLKKGFDPDEWHNKYVVDAYHAGNFTRFLNHSCEPNARLFPCYINEPDVEKPLLVVFSNKDIPPFEEVCFNYMGSYPEDEEDEDEDEDNQDDEPSGEKRKDAVYRPCMCGAKKCKGENIFTRTRAV</sequence>
<name>A0A8H5D600_9AGAR</name>
<feature type="compositionally biased region" description="Basic and acidic residues" evidence="8">
    <location>
        <begin position="197"/>
        <end position="214"/>
    </location>
</feature>
<dbReference type="InterPro" id="IPR050973">
    <property type="entry name" value="H3K9_Histone-Lys_N-MTase"/>
</dbReference>
<evidence type="ECO:0000259" key="9">
    <source>
        <dbReference type="PROSITE" id="PS50280"/>
    </source>
</evidence>
<evidence type="ECO:0000256" key="6">
    <source>
        <dbReference type="ARBA" id="ARBA00022723"/>
    </source>
</evidence>
<dbReference type="PROSITE" id="PS50867">
    <property type="entry name" value="PRE_SET"/>
    <property type="match status" value="1"/>
</dbReference>
<feature type="compositionally biased region" description="Basic and acidic residues" evidence="8">
    <location>
        <begin position="283"/>
        <end position="304"/>
    </location>
</feature>
<dbReference type="Proteomes" id="UP000559027">
    <property type="component" value="Unassembled WGS sequence"/>
</dbReference>